<dbReference type="Proteomes" id="UP001642260">
    <property type="component" value="Unassembled WGS sequence"/>
</dbReference>
<feature type="region of interest" description="Disordered" evidence="1">
    <location>
        <begin position="287"/>
        <end position="330"/>
    </location>
</feature>
<keyword evidence="3" id="KW-1185">Reference proteome</keyword>
<feature type="compositionally biased region" description="Basic and acidic residues" evidence="1">
    <location>
        <begin position="156"/>
        <end position="167"/>
    </location>
</feature>
<proteinExistence type="predicted"/>
<protein>
    <submittedName>
        <fullName evidence="2">Uncharacterized protein</fullName>
    </submittedName>
</protein>
<accession>A0ABC8LR74</accession>
<comment type="caution">
    <text evidence="2">The sequence shown here is derived from an EMBL/GenBank/DDBJ whole genome shotgun (WGS) entry which is preliminary data.</text>
</comment>
<gene>
    <name evidence="2" type="ORF">ERUC_LOCUS38577</name>
</gene>
<evidence type="ECO:0000313" key="2">
    <source>
        <dbReference type="EMBL" id="CAH8386094.1"/>
    </source>
</evidence>
<feature type="compositionally biased region" description="Polar residues" evidence="1">
    <location>
        <begin position="176"/>
        <end position="188"/>
    </location>
</feature>
<organism evidence="2 3">
    <name type="scientific">Eruca vesicaria subsp. sativa</name>
    <name type="common">Garden rocket</name>
    <name type="synonym">Eruca sativa</name>
    <dbReference type="NCBI Taxonomy" id="29727"/>
    <lineage>
        <taxon>Eukaryota</taxon>
        <taxon>Viridiplantae</taxon>
        <taxon>Streptophyta</taxon>
        <taxon>Embryophyta</taxon>
        <taxon>Tracheophyta</taxon>
        <taxon>Spermatophyta</taxon>
        <taxon>Magnoliopsida</taxon>
        <taxon>eudicotyledons</taxon>
        <taxon>Gunneridae</taxon>
        <taxon>Pentapetalae</taxon>
        <taxon>rosids</taxon>
        <taxon>malvids</taxon>
        <taxon>Brassicales</taxon>
        <taxon>Brassicaceae</taxon>
        <taxon>Brassiceae</taxon>
        <taxon>Eruca</taxon>
    </lineage>
</organism>
<feature type="region of interest" description="Disordered" evidence="1">
    <location>
        <begin position="47"/>
        <end position="200"/>
    </location>
</feature>
<feature type="compositionally biased region" description="Basic and acidic residues" evidence="1">
    <location>
        <begin position="47"/>
        <end position="78"/>
    </location>
</feature>
<dbReference type="AlphaFoldDB" id="A0ABC8LR74"/>
<reference evidence="2 3" key="1">
    <citation type="submission" date="2022-03" db="EMBL/GenBank/DDBJ databases">
        <authorList>
            <person name="Macdonald S."/>
            <person name="Ahmed S."/>
            <person name="Newling K."/>
        </authorList>
    </citation>
    <scope>NUCLEOTIDE SEQUENCE [LARGE SCALE GENOMIC DNA]</scope>
</reference>
<evidence type="ECO:0000313" key="3">
    <source>
        <dbReference type="Proteomes" id="UP001642260"/>
    </source>
</evidence>
<feature type="compositionally biased region" description="Basic and acidic residues" evidence="1">
    <location>
        <begin position="120"/>
        <end position="136"/>
    </location>
</feature>
<sequence length="330" mass="36838">MKLANCYNHSLLHEKDDCPLLRNGAQKVEPYKLGINQRNALMRIEADKRKHDERRGYVRPSDLRPSEPRRHISDDGHRRGSARFASRRSENPSSGYRAARYSEDSRDRYSGRRSNYSSDSLRHRSDLVYRAREVSSGRRPVLVDQLQTSAGNSGNSKERRPALERISEPQSPFLPDQNTQNSAGNSGNSKERRSALTRISEPRPLALARIGGTSSLESGRLQDVEIQYLGNENEELLPRRISRTSTEVPDIIVNSGPERIATREDSTGDLATDIIHLSLRLGARSATAEGSERKLATKGTATKTAAKRRTTKAQAAKRITKPTSQESVLG</sequence>
<feature type="compositionally biased region" description="Polar residues" evidence="1">
    <location>
        <begin position="145"/>
        <end position="155"/>
    </location>
</feature>
<name>A0ABC8LR74_ERUVS</name>
<evidence type="ECO:0000256" key="1">
    <source>
        <dbReference type="SAM" id="MobiDB-lite"/>
    </source>
</evidence>
<dbReference type="EMBL" id="CAKOAT010697375">
    <property type="protein sequence ID" value="CAH8386094.1"/>
    <property type="molecule type" value="Genomic_DNA"/>
</dbReference>
<feature type="compositionally biased region" description="Basic and acidic residues" evidence="1">
    <location>
        <begin position="100"/>
        <end position="110"/>
    </location>
</feature>